<dbReference type="Pfam" id="PF02558">
    <property type="entry name" value="ApbA"/>
    <property type="match status" value="1"/>
</dbReference>
<accession>A0ABU8V8P5</accession>
<sequence length="338" mass="35899">MNEESAVDVLVMGAGAVGCYIGGSLAAAGVRVGFVGRPRVIGALDSRGLTLTNIEGIRHHVPPGLIRVYEQVPSGVRPALVLLTVKSGATAEAAAELAAQLPRGTAVLSLQNGISNAEVAAEAAPRLNVLPAMVPYNIAELGPGAFHRGTVGRLAAKDDPVLRRWVAVFERAGVPIDLHADLVPVQWGKLLMNLNNPVNALSGLPLRDELLERGYRRCLAALMDEALDALGKAGIQPAQLAAVPAHKLPGILRLPTPLFRFVAARMLRIDAKARSSMADDLALGRRTEIDALCGEVVRLARKHGGEAPLNARMVELLEAWPQRKERWPAARLVAELGL</sequence>
<comment type="similarity">
    <text evidence="2 10">Belongs to the ketopantoate reductase family.</text>
</comment>
<reference evidence="13 14" key="1">
    <citation type="submission" date="2024-03" db="EMBL/GenBank/DDBJ databases">
        <title>Novel species of the genus Variovorax.</title>
        <authorList>
            <person name="Liu Q."/>
            <person name="Xin Y.-H."/>
        </authorList>
    </citation>
    <scope>NUCLEOTIDE SEQUENCE [LARGE SCALE GENOMIC DNA]</scope>
    <source>
        <strain evidence="13 14">KACC 18899</strain>
    </source>
</reference>
<dbReference type="PANTHER" id="PTHR43765">
    <property type="entry name" value="2-DEHYDROPANTOATE 2-REDUCTASE-RELATED"/>
    <property type="match status" value="1"/>
</dbReference>
<dbReference type="NCBIfam" id="NF006083">
    <property type="entry name" value="PRK08229.1"/>
    <property type="match status" value="1"/>
</dbReference>
<dbReference type="InterPro" id="IPR013752">
    <property type="entry name" value="KPA_reductase"/>
</dbReference>
<evidence type="ECO:0000259" key="12">
    <source>
        <dbReference type="Pfam" id="PF08546"/>
    </source>
</evidence>
<dbReference type="InterPro" id="IPR036291">
    <property type="entry name" value="NAD(P)-bd_dom_sf"/>
</dbReference>
<keyword evidence="6 10" id="KW-0521">NADP</keyword>
<dbReference type="InterPro" id="IPR008927">
    <property type="entry name" value="6-PGluconate_DH-like_C_sf"/>
</dbReference>
<proteinExistence type="inferred from homology"/>
<evidence type="ECO:0000256" key="10">
    <source>
        <dbReference type="RuleBase" id="RU362068"/>
    </source>
</evidence>
<dbReference type="Pfam" id="PF08546">
    <property type="entry name" value="ApbA_C"/>
    <property type="match status" value="1"/>
</dbReference>
<name>A0ABU8V8P5_9BURK</name>
<evidence type="ECO:0000256" key="8">
    <source>
        <dbReference type="ARBA" id="ARBA00032024"/>
    </source>
</evidence>
<dbReference type="EC" id="1.1.1.169" evidence="3 10"/>
<dbReference type="GO" id="GO:0008677">
    <property type="term" value="F:2-dehydropantoate 2-reductase activity"/>
    <property type="evidence" value="ECO:0007669"/>
    <property type="project" value="UniProtKB-EC"/>
</dbReference>
<keyword evidence="14" id="KW-1185">Reference proteome</keyword>
<dbReference type="InterPro" id="IPR003710">
    <property type="entry name" value="ApbA"/>
</dbReference>
<dbReference type="InterPro" id="IPR013332">
    <property type="entry name" value="KPR_N"/>
</dbReference>
<comment type="pathway">
    <text evidence="1 10">Cofactor biosynthesis; (R)-pantothenate biosynthesis; (R)-pantoate from 3-methyl-2-oxobutanoate: step 2/2.</text>
</comment>
<evidence type="ECO:0000256" key="2">
    <source>
        <dbReference type="ARBA" id="ARBA00007870"/>
    </source>
</evidence>
<organism evidence="13 14">
    <name type="scientific">Variovorax ureilyticus</name>
    <dbReference type="NCBI Taxonomy" id="1836198"/>
    <lineage>
        <taxon>Bacteria</taxon>
        <taxon>Pseudomonadati</taxon>
        <taxon>Pseudomonadota</taxon>
        <taxon>Betaproteobacteria</taxon>
        <taxon>Burkholderiales</taxon>
        <taxon>Comamonadaceae</taxon>
        <taxon>Variovorax</taxon>
    </lineage>
</organism>
<evidence type="ECO:0000256" key="9">
    <source>
        <dbReference type="ARBA" id="ARBA00048793"/>
    </source>
</evidence>
<feature type="domain" description="Ketopantoate reductase N-terminal" evidence="11">
    <location>
        <begin position="9"/>
        <end position="153"/>
    </location>
</feature>
<comment type="caution">
    <text evidence="13">The sequence shown here is derived from an EMBL/GenBank/DDBJ whole genome shotgun (WGS) entry which is preliminary data.</text>
</comment>
<dbReference type="RefSeq" id="WP_340355329.1">
    <property type="nucleotide sequence ID" value="NZ_JBBKZU010000001.1"/>
</dbReference>
<evidence type="ECO:0000256" key="6">
    <source>
        <dbReference type="ARBA" id="ARBA00022857"/>
    </source>
</evidence>
<comment type="catalytic activity">
    <reaction evidence="9 10">
        <text>(R)-pantoate + NADP(+) = 2-dehydropantoate + NADPH + H(+)</text>
        <dbReference type="Rhea" id="RHEA:16233"/>
        <dbReference type="ChEBI" id="CHEBI:11561"/>
        <dbReference type="ChEBI" id="CHEBI:15378"/>
        <dbReference type="ChEBI" id="CHEBI:15980"/>
        <dbReference type="ChEBI" id="CHEBI:57783"/>
        <dbReference type="ChEBI" id="CHEBI:58349"/>
        <dbReference type="EC" id="1.1.1.169"/>
    </reaction>
</comment>
<dbReference type="InterPro" id="IPR050838">
    <property type="entry name" value="Ketopantoate_reductase"/>
</dbReference>
<evidence type="ECO:0000256" key="4">
    <source>
        <dbReference type="ARBA" id="ARBA00019465"/>
    </source>
</evidence>
<dbReference type="PANTHER" id="PTHR43765:SF2">
    <property type="entry name" value="2-DEHYDROPANTOATE 2-REDUCTASE"/>
    <property type="match status" value="1"/>
</dbReference>
<evidence type="ECO:0000313" key="14">
    <source>
        <dbReference type="Proteomes" id="UP001365846"/>
    </source>
</evidence>
<dbReference type="Gene3D" id="1.10.1040.10">
    <property type="entry name" value="N-(1-d-carboxylethyl)-l-norvaline Dehydrogenase, domain 2"/>
    <property type="match status" value="1"/>
</dbReference>
<dbReference type="Proteomes" id="UP001365846">
    <property type="component" value="Unassembled WGS sequence"/>
</dbReference>
<evidence type="ECO:0000313" key="13">
    <source>
        <dbReference type="EMBL" id="MEJ8810024.1"/>
    </source>
</evidence>
<dbReference type="EMBL" id="JBBKZU010000001">
    <property type="protein sequence ID" value="MEJ8810024.1"/>
    <property type="molecule type" value="Genomic_DNA"/>
</dbReference>
<dbReference type="SUPFAM" id="SSF51735">
    <property type="entry name" value="NAD(P)-binding Rossmann-fold domains"/>
    <property type="match status" value="1"/>
</dbReference>
<keyword evidence="5 10" id="KW-0566">Pantothenate biosynthesis</keyword>
<dbReference type="Gene3D" id="3.40.50.720">
    <property type="entry name" value="NAD(P)-binding Rossmann-like Domain"/>
    <property type="match status" value="1"/>
</dbReference>
<keyword evidence="7 10" id="KW-0560">Oxidoreductase</keyword>
<evidence type="ECO:0000256" key="5">
    <source>
        <dbReference type="ARBA" id="ARBA00022655"/>
    </source>
</evidence>
<evidence type="ECO:0000259" key="11">
    <source>
        <dbReference type="Pfam" id="PF02558"/>
    </source>
</evidence>
<evidence type="ECO:0000256" key="3">
    <source>
        <dbReference type="ARBA" id="ARBA00013014"/>
    </source>
</evidence>
<dbReference type="InterPro" id="IPR013328">
    <property type="entry name" value="6PGD_dom2"/>
</dbReference>
<protein>
    <recommendedName>
        <fullName evidence="4 10">2-dehydropantoate 2-reductase</fullName>
        <ecNumber evidence="3 10">1.1.1.169</ecNumber>
    </recommendedName>
    <alternativeName>
        <fullName evidence="8 10">Ketopantoate reductase</fullName>
    </alternativeName>
</protein>
<feature type="domain" description="Ketopantoate reductase C-terminal" evidence="12">
    <location>
        <begin position="183"/>
        <end position="318"/>
    </location>
</feature>
<gene>
    <name evidence="13" type="ORF">WKW77_03040</name>
</gene>
<evidence type="ECO:0000256" key="1">
    <source>
        <dbReference type="ARBA" id="ARBA00004994"/>
    </source>
</evidence>
<dbReference type="NCBIfam" id="TIGR00745">
    <property type="entry name" value="apbA_panE"/>
    <property type="match status" value="1"/>
</dbReference>
<evidence type="ECO:0000256" key="7">
    <source>
        <dbReference type="ARBA" id="ARBA00023002"/>
    </source>
</evidence>
<dbReference type="SUPFAM" id="SSF48179">
    <property type="entry name" value="6-phosphogluconate dehydrogenase C-terminal domain-like"/>
    <property type="match status" value="1"/>
</dbReference>
<comment type="function">
    <text evidence="10">Catalyzes the NADPH-dependent reduction of ketopantoate into pantoic acid.</text>
</comment>